<organism evidence="1 2">
    <name type="scientific">Clostridium felsineum</name>
    <dbReference type="NCBI Taxonomy" id="36839"/>
    <lineage>
        <taxon>Bacteria</taxon>
        <taxon>Bacillati</taxon>
        <taxon>Bacillota</taxon>
        <taxon>Clostridia</taxon>
        <taxon>Eubacteriales</taxon>
        <taxon>Clostridiaceae</taxon>
        <taxon>Clostridium</taxon>
    </lineage>
</organism>
<protein>
    <submittedName>
        <fullName evidence="1">Uncharacterized protein</fullName>
    </submittedName>
</protein>
<keyword evidence="2" id="KW-1185">Reference proteome</keyword>
<sequence>MANNIKGITIEIGGDTTPLDKALKDVNSTSRNLQSELNQVNRQLKFDPSNTTLLEQKQKLLAESIVNTKNKLETLKEAERQVEEQFQRGKVDEEQYRALQREIIKTEDKLKTLEVQASRSSVSLSKISNSADKVGSAASSVAGKMAPATLAILGVGAAAVKSGSDLIESTNKVDVAFKGNAKQVEAWSNTTLNKFGIAKGSALEMASLFGDMGTSMGLTTGQAANMSTSLVGLAGDLASFKNIGIDQAQEALKGIFTGEGESLKTLGVVMTDTTLKEYAHAKGIKTSYDQITQAEKVNLRYSYVMEKTKNAQGDFSNTSSSAANSMRIASEATKEAASSIGVMLAPIIAKVAQHITSLVKGFSSLSDGTKKVILVIMGLIAAIAPVAGLISGIATIVGAVTAVITTISGAIALYTGAATTAGIASTILAGAITFITSPVGIVIAIVTALVLIIKHLWDTNKDFRTAVISIWNGIKTTIGSVVDALVKFFTSTIPGAWNSVVSFFTGIPAWFTSLINKIKTNIQSSFNAIKTFFSTVWNGIKTTMITIITSIVTAINSKFGGVVTGIKTIFNGVKTFFTGYWNVLKTLFLGAILILTDLVTGRFDKLGSDIKLIFNKLISAFQTIWNGIKLIFTGEIQVIVSYVTGVFSTLSTVIQTIWNAISNFFVALWNGIKSTAVSAWNNLKETVVNIINSLADSIKYVWTSILNWFESLPGRLYSLGVSIINGLVNGIQSMVGSISSTIQNGFNDAINFITSLPSKALQWGKDFISNLVDGITGSIGDVGKAVEGVGDKIRSFLHHSVPDEGPLKDDDEWGGDFVQNLVDGINAKKNLLGNAVRNLASDIKLGMQITPALATGIMPTSKDNSNYSSNTKNTINNINITSPVAQTPAQQRRDMEATLRKLAFTTS</sequence>
<dbReference type="RefSeq" id="WP_077834836.1">
    <property type="nucleotide sequence ID" value="NZ_CP096983.1"/>
</dbReference>
<reference evidence="1 2" key="1">
    <citation type="submission" date="2022-04" db="EMBL/GenBank/DDBJ databases">
        <title>Genome sequence of C. roseum typestrain.</title>
        <authorList>
            <person name="Poehlein A."/>
            <person name="Schoch T."/>
            <person name="Duerre P."/>
            <person name="Daniel R."/>
        </authorList>
    </citation>
    <scope>NUCLEOTIDE SEQUENCE [LARGE SCALE GENOMIC DNA]</scope>
    <source>
        <strain evidence="1 2">DSM 7320</strain>
    </source>
</reference>
<name>A0A1S8LYK6_9CLOT</name>
<evidence type="ECO:0000313" key="2">
    <source>
        <dbReference type="Proteomes" id="UP000190951"/>
    </source>
</evidence>
<evidence type="ECO:0000313" key="1">
    <source>
        <dbReference type="EMBL" id="URZ12568.1"/>
    </source>
</evidence>
<dbReference type="InterPro" id="IPR016024">
    <property type="entry name" value="ARM-type_fold"/>
</dbReference>
<dbReference type="SUPFAM" id="SSF48371">
    <property type="entry name" value="ARM repeat"/>
    <property type="match status" value="1"/>
</dbReference>
<gene>
    <name evidence="1" type="ORF">CROST_032910</name>
</gene>
<dbReference type="AlphaFoldDB" id="A0A1S8LYK6"/>
<dbReference type="Proteomes" id="UP000190951">
    <property type="component" value="Chromosome"/>
</dbReference>
<accession>A0A1S8LYK6</accession>
<dbReference type="PANTHER" id="PTHR37813:SF1">
    <property type="entry name" value="FELS-2 PROPHAGE PROTEIN"/>
    <property type="match status" value="1"/>
</dbReference>
<dbReference type="EMBL" id="CP096983">
    <property type="protein sequence ID" value="URZ12568.1"/>
    <property type="molecule type" value="Genomic_DNA"/>
</dbReference>
<dbReference type="PANTHER" id="PTHR37813">
    <property type="entry name" value="FELS-2 PROPHAGE PROTEIN"/>
    <property type="match status" value="1"/>
</dbReference>
<proteinExistence type="predicted"/>
<dbReference type="KEGG" id="crw:CROST_032910"/>
<dbReference type="STRING" id="84029.CROST_28640"/>
<dbReference type="Gene3D" id="1.20.120.20">
    <property type="entry name" value="Apolipoprotein"/>
    <property type="match status" value="1"/>
</dbReference>